<comment type="caution">
    <text evidence="3">The sequence shown here is derived from an EMBL/GenBank/DDBJ whole genome shotgun (WGS) entry which is preliminary data.</text>
</comment>
<dbReference type="GO" id="GO:0000723">
    <property type="term" value="P:telomere maintenance"/>
    <property type="evidence" value="ECO:0007669"/>
    <property type="project" value="InterPro"/>
</dbReference>
<dbReference type="InterPro" id="IPR010285">
    <property type="entry name" value="DNA_helicase_pif1-like_DEAD"/>
</dbReference>
<sequence length="293" mass="33060">MSMTYKTTERPKPFHIFVSGGAGTGKSHLVRTIVQTANRILSIGQSAEDIVVIVCAFTGVASFNIEGHTLHSAFNLPVNQSRRDYYIRLSSEKLSSMRSKLGNLSLLIIDEISMVGADHLYTIHRRLSEIMTSDEPFGGISVIAVGDLSQLPPVAQKQVFESISEPIAALYGSIWQKNFQLIELQEIMRQKDDKQFAETLNRIRTSNHTDDDVQLIKSREIQNTSTIYPTTALHIFAFNKDVDSHNIEMIQKLKEPVIIITAIDSKTDEQTGRIKTFHLMRKRSLVACYRNYS</sequence>
<dbReference type="InterPro" id="IPR027417">
    <property type="entry name" value="P-loop_NTPase"/>
</dbReference>
<protein>
    <recommendedName>
        <fullName evidence="1">ATP-dependent DNA helicase</fullName>
        <ecNumber evidence="1">5.6.2.3</ecNumber>
    </recommendedName>
</protein>
<comment type="catalytic activity">
    <reaction evidence="1">
        <text>ATP + H2O = ADP + phosphate + H(+)</text>
        <dbReference type="Rhea" id="RHEA:13065"/>
        <dbReference type="ChEBI" id="CHEBI:15377"/>
        <dbReference type="ChEBI" id="CHEBI:15378"/>
        <dbReference type="ChEBI" id="CHEBI:30616"/>
        <dbReference type="ChEBI" id="CHEBI:43474"/>
        <dbReference type="ChEBI" id="CHEBI:456216"/>
        <dbReference type="EC" id="5.6.2.3"/>
    </reaction>
</comment>
<dbReference type="AlphaFoldDB" id="A0A8B6G454"/>
<keyword evidence="1" id="KW-0227">DNA damage</keyword>
<keyword evidence="4" id="KW-1185">Reference proteome</keyword>
<dbReference type="GO" id="GO:0016787">
    <property type="term" value="F:hydrolase activity"/>
    <property type="evidence" value="ECO:0007669"/>
    <property type="project" value="UniProtKB-KW"/>
</dbReference>
<evidence type="ECO:0000313" key="3">
    <source>
        <dbReference type="EMBL" id="VDI58303.1"/>
    </source>
</evidence>
<evidence type="ECO:0000259" key="2">
    <source>
        <dbReference type="SMART" id="SM00382"/>
    </source>
</evidence>
<dbReference type="Pfam" id="PF05970">
    <property type="entry name" value="PIF1"/>
    <property type="match status" value="1"/>
</dbReference>
<evidence type="ECO:0000313" key="4">
    <source>
        <dbReference type="Proteomes" id="UP000596742"/>
    </source>
</evidence>
<keyword evidence="1" id="KW-0547">Nucleotide-binding</keyword>
<dbReference type="EMBL" id="UYJE01007825">
    <property type="protein sequence ID" value="VDI58303.1"/>
    <property type="molecule type" value="Genomic_DNA"/>
</dbReference>
<comment type="similarity">
    <text evidence="1">Belongs to the helicase family.</text>
</comment>
<evidence type="ECO:0000256" key="1">
    <source>
        <dbReference type="RuleBase" id="RU363044"/>
    </source>
</evidence>
<dbReference type="EC" id="5.6.2.3" evidence="1"/>
<dbReference type="PANTHER" id="PTHR47642:SF8">
    <property type="entry name" value="ATP-DEPENDENT DNA HELICASE"/>
    <property type="match status" value="1"/>
</dbReference>
<keyword evidence="1" id="KW-0234">DNA repair</keyword>
<dbReference type="GO" id="GO:0043139">
    <property type="term" value="F:5'-3' DNA helicase activity"/>
    <property type="evidence" value="ECO:0007669"/>
    <property type="project" value="UniProtKB-EC"/>
</dbReference>
<reference evidence="3" key="1">
    <citation type="submission" date="2018-11" db="EMBL/GenBank/DDBJ databases">
        <authorList>
            <person name="Alioto T."/>
            <person name="Alioto T."/>
        </authorList>
    </citation>
    <scope>NUCLEOTIDE SEQUENCE</scope>
</reference>
<proteinExistence type="inferred from homology"/>
<dbReference type="Proteomes" id="UP000596742">
    <property type="component" value="Unassembled WGS sequence"/>
</dbReference>
<keyword evidence="1" id="KW-0233">DNA recombination</keyword>
<keyword evidence="1" id="KW-0067">ATP-binding</keyword>
<dbReference type="PANTHER" id="PTHR47642">
    <property type="entry name" value="ATP-DEPENDENT DNA HELICASE"/>
    <property type="match status" value="1"/>
</dbReference>
<dbReference type="GO" id="GO:0006281">
    <property type="term" value="P:DNA repair"/>
    <property type="evidence" value="ECO:0007669"/>
    <property type="project" value="UniProtKB-KW"/>
</dbReference>
<dbReference type="Gene3D" id="3.40.50.300">
    <property type="entry name" value="P-loop containing nucleotide triphosphate hydrolases"/>
    <property type="match status" value="1"/>
</dbReference>
<accession>A0A8B6G454</accession>
<dbReference type="SMART" id="SM00382">
    <property type="entry name" value="AAA"/>
    <property type="match status" value="1"/>
</dbReference>
<keyword evidence="1 3" id="KW-0378">Hydrolase</keyword>
<dbReference type="InterPro" id="IPR051055">
    <property type="entry name" value="PIF1_helicase"/>
</dbReference>
<name>A0A8B6G454_MYTGA</name>
<gene>
    <name evidence="3" type="ORF">MGAL_10B056802</name>
</gene>
<dbReference type="GO" id="GO:0006310">
    <property type="term" value="P:DNA recombination"/>
    <property type="evidence" value="ECO:0007669"/>
    <property type="project" value="UniProtKB-KW"/>
</dbReference>
<dbReference type="InterPro" id="IPR003593">
    <property type="entry name" value="AAA+_ATPase"/>
</dbReference>
<dbReference type="GO" id="GO:0005524">
    <property type="term" value="F:ATP binding"/>
    <property type="evidence" value="ECO:0007669"/>
    <property type="project" value="UniProtKB-KW"/>
</dbReference>
<feature type="domain" description="AAA+ ATPase" evidence="2">
    <location>
        <begin position="12"/>
        <end position="285"/>
    </location>
</feature>
<organism evidence="3 4">
    <name type="scientific">Mytilus galloprovincialis</name>
    <name type="common">Mediterranean mussel</name>
    <dbReference type="NCBI Taxonomy" id="29158"/>
    <lineage>
        <taxon>Eukaryota</taxon>
        <taxon>Metazoa</taxon>
        <taxon>Spiralia</taxon>
        <taxon>Lophotrochozoa</taxon>
        <taxon>Mollusca</taxon>
        <taxon>Bivalvia</taxon>
        <taxon>Autobranchia</taxon>
        <taxon>Pteriomorphia</taxon>
        <taxon>Mytilida</taxon>
        <taxon>Mytiloidea</taxon>
        <taxon>Mytilidae</taxon>
        <taxon>Mytilinae</taxon>
        <taxon>Mytilus</taxon>
    </lineage>
</organism>
<dbReference type="OrthoDB" id="6102502at2759"/>
<comment type="cofactor">
    <cofactor evidence="1">
        <name>Mg(2+)</name>
        <dbReference type="ChEBI" id="CHEBI:18420"/>
    </cofactor>
</comment>
<dbReference type="SUPFAM" id="SSF52540">
    <property type="entry name" value="P-loop containing nucleoside triphosphate hydrolases"/>
    <property type="match status" value="2"/>
</dbReference>
<keyword evidence="1 3" id="KW-0347">Helicase</keyword>